<dbReference type="GO" id="GO:0046854">
    <property type="term" value="P:phosphatidylinositol phosphate biosynthetic process"/>
    <property type="evidence" value="ECO:0007669"/>
    <property type="project" value="InterPro"/>
</dbReference>
<sequence length="263" mass="28471">MQESKSELTAPADDLKLIAEAAREAGEIALRYFKRDPEVWWKEGDSPVSAADFAVDKFLKETLSAARPDYGWLSEETVDRSERLQARRTFVVDPIDGTRAFIGGRDIWCVSIAVVEDGRSIAGVLDCPALNEVYTAAVGEGAFGNGKTLSVGRERNKLKIAGARPMINRLPQDMLKRVDVPAHIPSLAYRIAMVANGALDATFVKPFSHDWDLAAADLILSEAGGLLLDGKGRRPYLAGEDPEKGELAAGSGGLLRIMTSTLE</sequence>
<protein>
    <submittedName>
        <fullName evidence="5">3'(2'),5'-bisphosphate nucleotidase CysQ</fullName>
    </submittedName>
</protein>
<dbReference type="AlphaFoldDB" id="A0A916W6M5"/>
<feature type="binding site" evidence="4">
    <location>
        <position position="93"/>
    </location>
    <ligand>
        <name>Mg(2+)</name>
        <dbReference type="ChEBI" id="CHEBI:18420"/>
        <label>2</label>
    </ligand>
</feature>
<feature type="binding site" evidence="4">
    <location>
        <position position="212"/>
    </location>
    <ligand>
        <name>Mg(2+)</name>
        <dbReference type="ChEBI" id="CHEBI:18420"/>
        <label>1</label>
        <note>catalytic</note>
    </ligand>
</feature>
<dbReference type="PRINTS" id="PR00377">
    <property type="entry name" value="IMPHPHTASES"/>
</dbReference>
<evidence type="ECO:0000256" key="1">
    <source>
        <dbReference type="ARBA" id="ARBA00009759"/>
    </source>
</evidence>
<organism evidence="5 6">
    <name type="scientific">Nitratireductor aestuarii</name>
    <dbReference type="NCBI Taxonomy" id="1735103"/>
    <lineage>
        <taxon>Bacteria</taxon>
        <taxon>Pseudomonadati</taxon>
        <taxon>Pseudomonadota</taxon>
        <taxon>Alphaproteobacteria</taxon>
        <taxon>Hyphomicrobiales</taxon>
        <taxon>Phyllobacteriaceae</taxon>
        <taxon>Nitratireductor</taxon>
    </lineage>
</organism>
<feature type="binding site" evidence="4">
    <location>
        <position position="95"/>
    </location>
    <ligand>
        <name>Mg(2+)</name>
        <dbReference type="ChEBI" id="CHEBI:18420"/>
        <label>1</label>
        <note>catalytic</note>
    </ligand>
</feature>
<reference evidence="5" key="2">
    <citation type="submission" date="2020-09" db="EMBL/GenBank/DDBJ databases">
        <authorList>
            <person name="Sun Q."/>
            <person name="Zhou Y."/>
        </authorList>
    </citation>
    <scope>NUCLEOTIDE SEQUENCE</scope>
    <source>
        <strain evidence="5">CGMCC 1.15320</strain>
    </source>
</reference>
<dbReference type="InterPro" id="IPR000760">
    <property type="entry name" value="Inositol_monophosphatase-like"/>
</dbReference>
<feature type="binding site" evidence="4">
    <location>
        <position position="96"/>
    </location>
    <ligand>
        <name>Mg(2+)</name>
        <dbReference type="ChEBI" id="CHEBI:18420"/>
        <label>1</label>
        <note>catalytic</note>
    </ligand>
</feature>
<dbReference type="PANTHER" id="PTHR20854">
    <property type="entry name" value="INOSITOL MONOPHOSPHATASE"/>
    <property type="match status" value="1"/>
</dbReference>
<dbReference type="Pfam" id="PF00459">
    <property type="entry name" value="Inositol_P"/>
    <property type="match status" value="1"/>
</dbReference>
<proteinExistence type="inferred from homology"/>
<dbReference type="GO" id="GO:0006020">
    <property type="term" value="P:inositol metabolic process"/>
    <property type="evidence" value="ECO:0007669"/>
    <property type="project" value="TreeGrafter"/>
</dbReference>
<dbReference type="GO" id="GO:0046872">
    <property type="term" value="F:metal ion binding"/>
    <property type="evidence" value="ECO:0007669"/>
    <property type="project" value="UniProtKB-KW"/>
</dbReference>
<evidence type="ECO:0000256" key="3">
    <source>
        <dbReference type="ARBA" id="ARBA00022842"/>
    </source>
</evidence>
<keyword evidence="3 4" id="KW-0460">Magnesium</keyword>
<comment type="caution">
    <text evidence="5">The sequence shown here is derived from an EMBL/GenBank/DDBJ whole genome shotgun (WGS) entry which is preliminary data.</text>
</comment>
<comment type="cofactor">
    <cofactor evidence="4">
        <name>Mg(2+)</name>
        <dbReference type="ChEBI" id="CHEBI:18420"/>
    </cofactor>
</comment>
<dbReference type="PROSITE" id="PS00630">
    <property type="entry name" value="IMP_2"/>
    <property type="match status" value="1"/>
</dbReference>
<keyword evidence="6" id="KW-1185">Reference proteome</keyword>
<evidence type="ECO:0000256" key="2">
    <source>
        <dbReference type="ARBA" id="ARBA00022723"/>
    </source>
</evidence>
<gene>
    <name evidence="5" type="ORF">GCM10011385_26650</name>
</gene>
<feature type="binding site" evidence="4">
    <location>
        <position position="75"/>
    </location>
    <ligand>
        <name>Mg(2+)</name>
        <dbReference type="ChEBI" id="CHEBI:18420"/>
        <label>1</label>
        <note>catalytic</note>
    </ligand>
</feature>
<evidence type="ECO:0000256" key="4">
    <source>
        <dbReference type="PIRSR" id="PIRSR600760-2"/>
    </source>
</evidence>
<dbReference type="InterPro" id="IPR020550">
    <property type="entry name" value="Inositol_monophosphatase_CS"/>
</dbReference>
<dbReference type="GO" id="GO:0007165">
    <property type="term" value="P:signal transduction"/>
    <property type="evidence" value="ECO:0007669"/>
    <property type="project" value="TreeGrafter"/>
</dbReference>
<reference evidence="5" key="1">
    <citation type="journal article" date="2014" name="Int. J. Syst. Evol. Microbiol.">
        <title>Complete genome sequence of Corynebacterium casei LMG S-19264T (=DSM 44701T), isolated from a smear-ripened cheese.</title>
        <authorList>
            <consortium name="US DOE Joint Genome Institute (JGI-PGF)"/>
            <person name="Walter F."/>
            <person name="Albersmeier A."/>
            <person name="Kalinowski J."/>
            <person name="Ruckert C."/>
        </authorList>
    </citation>
    <scope>NUCLEOTIDE SEQUENCE</scope>
    <source>
        <strain evidence="5">CGMCC 1.15320</strain>
    </source>
</reference>
<dbReference type="Proteomes" id="UP000636264">
    <property type="component" value="Unassembled WGS sequence"/>
</dbReference>
<dbReference type="EMBL" id="BMIF01000008">
    <property type="protein sequence ID" value="GGA71490.1"/>
    <property type="molecule type" value="Genomic_DNA"/>
</dbReference>
<evidence type="ECO:0000313" key="6">
    <source>
        <dbReference type="Proteomes" id="UP000636264"/>
    </source>
</evidence>
<dbReference type="SUPFAM" id="SSF56655">
    <property type="entry name" value="Carbohydrate phosphatase"/>
    <property type="match status" value="1"/>
</dbReference>
<dbReference type="PANTHER" id="PTHR20854:SF4">
    <property type="entry name" value="INOSITOL-1-MONOPHOSPHATASE-RELATED"/>
    <property type="match status" value="1"/>
</dbReference>
<keyword evidence="2 4" id="KW-0479">Metal-binding</keyword>
<dbReference type="GO" id="GO:0008934">
    <property type="term" value="F:inositol monophosphate 1-phosphatase activity"/>
    <property type="evidence" value="ECO:0007669"/>
    <property type="project" value="TreeGrafter"/>
</dbReference>
<accession>A0A916W6M5</accession>
<name>A0A916W6M5_9HYPH</name>
<dbReference type="RefSeq" id="WP_188721577.1">
    <property type="nucleotide sequence ID" value="NZ_BMIF01000008.1"/>
</dbReference>
<comment type="similarity">
    <text evidence="1">Belongs to the inositol monophosphatase superfamily.</text>
</comment>
<dbReference type="Gene3D" id="3.30.540.10">
    <property type="entry name" value="Fructose-1,6-Bisphosphatase, subunit A, domain 1"/>
    <property type="match status" value="1"/>
</dbReference>
<evidence type="ECO:0000313" key="5">
    <source>
        <dbReference type="EMBL" id="GGA71490.1"/>
    </source>
</evidence>
<dbReference type="Gene3D" id="3.40.190.80">
    <property type="match status" value="1"/>
</dbReference>
<dbReference type="CDD" id="cd01638">
    <property type="entry name" value="CysQ"/>
    <property type="match status" value="1"/>
</dbReference>